<dbReference type="PANTHER" id="PTHR45947:SF3">
    <property type="entry name" value="SULFOQUINOVOSYL TRANSFERASE SQD2"/>
    <property type="match status" value="1"/>
</dbReference>
<dbReference type="KEGG" id="tsy:THSYN_02415"/>
<dbReference type="PANTHER" id="PTHR45947">
    <property type="entry name" value="SULFOQUINOVOSYL TRANSFERASE SQD2"/>
    <property type="match status" value="1"/>
</dbReference>
<proteinExistence type="predicted"/>
<dbReference type="Gene3D" id="3.40.50.2000">
    <property type="entry name" value="Glycogen Phosphorylase B"/>
    <property type="match status" value="2"/>
</dbReference>
<evidence type="ECO:0008006" key="3">
    <source>
        <dbReference type="Google" id="ProtNLM"/>
    </source>
</evidence>
<dbReference type="Pfam" id="PF13692">
    <property type="entry name" value="Glyco_trans_1_4"/>
    <property type="match status" value="1"/>
</dbReference>
<dbReference type="AlphaFoldDB" id="A0A2K8U2W6"/>
<dbReference type="CDD" id="cd03801">
    <property type="entry name" value="GT4_PimA-like"/>
    <property type="match status" value="1"/>
</dbReference>
<accession>A0A2K8U2W6</accession>
<evidence type="ECO:0000313" key="1">
    <source>
        <dbReference type="EMBL" id="AUB79928.1"/>
    </source>
</evidence>
<organism evidence="1 2">
    <name type="scientific">Candidatus Thiodictyon syntrophicum</name>
    <dbReference type="NCBI Taxonomy" id="1166950"/>
    <lineage>
        <taxon>Bacteria</taxon>
        <taxon>Pseudomonadati</taxon>
        <taxon>Pseudomonadota</taxon>
        <taxon>Gammaproteobacteria</taxon>
        <taxon>Chromatiales</taxon>
        <taxon>Chromatiaceae</taxon>
        <taxon>Thiodictyon</taxon>
    </lineage>
</organism>
<protein>
    <recommendedName>
        <fullName evidence="3">Glycosyl transferase family 1 domain-containing protein</fullName>
    </recommendedName>
</protein>
<dbReference type="InterPro" id="IPR050194">
    <property type="entry name" value="Glycosyltransferase_grp1"/>
</dbReference>
<reference evidence="1 2" key="1">
    <citation type="submission" date="2017-03" db="EMBL/GenBank/DDBJ databases">
        <title>Complete genome sequence of Candidatus 'Thiodictyon syntrophicum' sp. nov. strain Cad16T, a photolithoautotroph purple sulfur bacterium isolated from an alpine meromictic lake.</title>
        <authorList>
            <person name="Luedin S.M."/>
            <person name="Pothier J.F."/>
            <person name="Danza F."/>
            <person name="Storelli N."/>
            <person name="Wittwer M."/>
            <person name="Tonolla M."/>
        </authorList>
    </citation>
    <scope>NUCLEOTIDE SEQUENCE [LARGE SCALE GENOMIC DNA]</scope>
    <source>
        <strain evidence="1 2">Cad16T</strain>
    </source>
</reference>
<gene>
    <name evidence="1" type="ORF">THSYN_02415</name>
</gene>
<dbReference type="SUPFAM" id="SSF53756">
    <property type="entry name" value="UDP-Glycosyltransferase/glycogen phosphorylase"/>
    <property type="match status" value="1"/>
</dbReference>
<keyword evidence="2" id="KW-1185">Reference proteome</keyword>
<evidence type="ECO:0000313" key="2">
    <source>
        <dbReference type="Proteomes" id="UP000232638"/>
    </source>
</evidence>
<dbReference type="GO" id="GO:0016757">
    <property type="term" value="F:glycosyltransferase activity"/>
    <property type="evidence" value="ECO:0007669"/>
    <property type="project" value="TreeGrafter"/>
</dbReference>
<dbReference type="EMBL" id="CP020370">
    <property type="protein sequence ID" value="AUB79928.1"/>
    <property type="molecule type" value="Genomic_DNA"/>
</dbReference>
<name>A0A2K8U2W6_9GAMM</name>
<sequence length="403" mass="43979">MVVMRRYAFLTTPHLGGTYRVFQTLRGGLASRGVEVRWVAVGAQSARVLATCEHPAGADEGELIAPEVEDECEQGRRLKRHLETGQYRGVFVGALCGRVENNCIRYLDPAVARIMIVHTTSVGAYAAARTLAPYVNAIVGVSVRVRDDLVARGIGRERVFAIPNGVAVDQFNPGAPRVSERLRLLYLGRLDDSSKGVLWLPKVMRRLRTAAHLTIVGDGPDRVRLEQGLRGAAVAAHLRTAVSSHQVPGILREHDVLLAPSRYEGFGQAIVEAMACAVVPVASRIRGVTDMIVDHGRDGCLFPIGDLGAAAAAIDALALDPARREQMARAARRAAVSRFSSERMASGYWQLLARVAQGDLSTLSPPLSIDDWCFPPALCSGMRTRLPEWVKSRGRRVREWLSR</sequence>
<dbReference type="Proteomes" id="UP000232638">
    <property type="component" value="Chromosome"/>
</dbReference>